<evidence type="ECO:0000313" key="2">
    <source>
        <dbReference type="Proteomes" id="UP000640485"/>
    </source>
</evidence>
<dbReference type="AlphaFoldDB" id="A0A934SPK2"/>
<dbReference type="Proteomes" id="UP000640485">
    <property type="component" value="Unassembled WGS sequence"/>
</dbReference>
<accession>A0A934SPK2</accession>
<sequence length="57" mass="6041">MSNYSTAGMGPTNLFDHNLRRAAWVEIGFGGMQHRFNLAGSAAALDAIKPYLSGGAQ</sequence>
<dbReference type="EMBL" id="JAEPRQ010000012">
    <property type="protein sequence ID" value="MBK4218098.1"/>
    <property type="molecule type" value="Genomic_DNA"/>
</dbReference>
<proteinExistence type="predicted"/>
<evidence type="ECO:0000313" key="1">
    <source>
        <dbReference type="EMBL" id="MBK4218098.1"/>
    </source>
</evidence>
<organism evidence="1 2">
    <name type="scientific">Paracoccus caeni</name>
    <dbReference type="NCBI Taxonomy" id="657651"/>
    <lineage>
        <taxon>Bacteria</taxon>
        <taxon>Pseudomonadati</taxon>
        <taxon>Pseudomonadota</taxon>
        <taxon>Alphaproteobacteria</taxon>
        <taxon>Rhodobacterales</taxon>
        <taxon>Paracoccaceae</taxon>
        <taxon>Paracoccus</taxon>
    </lineage>
</organism>
<name>A0A934SPK2_9RHOB</name>
<protein>
    <submittedName>
        <fullName evidence="1">Uncharacterized protein</fullName>
    </submittedName>
</protein>
<gene>
    <name evidence="1" type="ORF">JJJ17_19400</name>
</gene>
<keyword evidence="2" id="KW-1185">Reference proteome</keyword>
<reference evidence="1" key="1">
    <citation type="submission" date="2021-01" db="EMBL/GenBank/DDBJ databases">
        <title>Paracoccus amoyensis sp. nov., isolated from the surface seawater along the coast of Xiamen Island, China.</title>
        <authorList>
            <person name="Lyu L."/>
        </authorList>
    </citation>
    <scope>NUCLEOTIDE SEQUENCE</scope>
    <source>
        <strain evidence="1">MJ17</strain>
    </source>
</reference>
<comment type="caution">
    <text evidence="1">The sequence shown here is derived from an EMBL/GenBank/DDBJ whole genome shotgun (WGS) entry which is preliminary data.</text>
</comment>
<dbReference type="RefSeq" id="WP_200689421.1">
    <property type="nucleotide sequence ID" value="NZ_JAEPRQ010000012.1"/>
</dbReference>